<organism evidence="11 12">
    <name type="scientific">Euplotes crassus</name>
    <dbReference type="NCBI Taxonomy" id="5936"/>
    <lineage>
        <taxon>Eukaryota</taxon>
        <taxon>Sar</taxon>
        <taxon>Alveolata</taxon>
        <taxon>Ciliophora</taxon>
        <taxon>Intramacronucleata</taxon>
        <taxon>Spirotrichea</taxon>
        <taxon>Hypotrichia</taxon>
        <taxon>Euplotida</taxon>
        <taxon>Euplotidae</taxon>
        <taxon>Moneuplotes</taxon>
    </lineage>
</organism>
<gene>
    <name evidence="11" type="ORF">ECRASSUSDP1_LOCUS24342</name>
</gene>
<dbReference type="InterPro" id="IPR018491">
    <property type="entry name" value="SLC12_C"/>
</dbReference>
<evidence type="ECO:0000256" key="3">
    <source>
        <dbReference type="ARBA" id="ARBA00022448"/>
    </source>
</evidence>
<dbReference type="InterPro" id="IPR004841">
    <property type="entry name" value="AA-permease/SLC12A_dom"/>
</dbReference>
<evidence type="ECO:0000256" key="1">
    <source>
        <dbReference type="ARBA" id="ARBA00004141"/>
    </source>
</evidence>
<feature type="transmembrane region" description="Helical" evidence="8">
    <location>
        <begin position="454"/>
        <end position="473"/>
    </location>
</feature>
<feature type="domain" description="SLC12A transporter C-terminal" evidence="10">
    <location>
        <begin position="736"/>
        <end position="952"/>
    </location>
</feature>
<feature type="transmembrane region" description="Helical" evidence="8">
    <location>
        <begin position="252"/>
        <end position="271"/>
    </location>
</feature>
<evidence type="ECO:0000256" key="8">
    <source>
        <dbReference type="SAM" id="Phobius"/>
    </source>
</evidence>
<dbReference type="GO" id="GO:0015377">
    <property type="term" value="F:chloride:monoatomic cation symporter activity"/>
    <property type="evidence" value="ECO:0007669"/>
    <property type="project" value="InterPro"/>
</dbReference>
<keyword evidence="5 8" id="KW-1133">Transmembrane helix</keyword>
<feature type="domain" description="SLC12A transporter C-terminal" evidence="10">
    <location>
        <begin position="611"/>
        <end position="729"/>
    </location>
</feature>
<keyword evidence="4 8" id="KW-0812">Transmembrane</keyword>
<evidence type="ECO:0000259" key="10">
    <source>
        <dbReference type="Pfam" id="PF03522"/>
    </source>
</evidence>
<feature type="transmembrane region" description="Helical" evidence="8">
    <location>
        <begin position="164"/>
        <end position="185"/>
    </location>
</feature>
<protein>
    <submittedName>
        <fullName evidence="11">Uncharacterized protein</fullName>
    </submittedName>
</protein>
<feature type="compositionally biased region" description="Basic and acidic residues" evidence="7">
    <location>
        <begin position="45"/>
        <end position="60"/>
    </location>
</feature>
<accession>A0AAD1Y1I9</accession>
<dbReference type="Pfam" id="PF03522">
    <property type="entry name" value="SLC12"/>
    <property type="match status" value="2"/>
</dbReference>
<dbReference type="GO" id="GO:0016020">
    <property type="term" value="C:membrane"/>
    <property type="evidence" value="ECO:0007669"/>
    <property type="project" value="UniProtKB-SubCell"/>
</dbReference>
<reference evidence="11" key="1">
    <citation type="submission" date="2023-07" db="EMBL/GenBank/DDBJ databases">
        <authorList>
            <consortium name="AG Swart"/>
            <person name="Singh M."/>
            <person name="Singh A."/>
            <person name="Seah K."/>
            <person name="Emmerich C."/>
        </authorList>
    </citation>
    <scope>NUCLEOTIDE SEQUENCE</scope>
    <source>
        <strain evidence="11">DP1</strain>
    </source>
</reference>
<evidence type="ECO:0000313" key="12">
    <source>
        <dbReference type="Proteomes" id="UP001295684"/>
    </source>
</evidence>
<sequence>MDAFTNKLADEHEFEDESAHEKSFSSRLSNGGNEEDYNRVSLPRQDTRKSGANDSIKADGIEFELEQDEKYKQDIEINNNLDHRDDRIDANSSEQFDNPRLRRKVGFGDEEDSDGDEDIDGKPKIQGSQGTVIGVFFPCLQSILGIILFLRLPSITGEAGLWRTNVIILLGTSATCLTTLSMNAICTNGKMSKGGAYYLLSRSLGPAIGGSLGILFYFATTISGAMYILGAIEAFIVSTGFGISIEGFTLRFLSLIVLILILAINWIGINYVARTGIVFLSVTLVSIFCIFIGILFSNLRKSDLPEGASGMSFSNFEDNFGSGYREDSSFFTLLAIFFPACTGIMAGSNRSGDLKDPAKSIPKGTLAATLTTTIGYYIFAFFFAIVSSKKGLLNDDIIFVAEISWPFKFLVHAGIIFSSLGAALQGLGGATKILTAISGDNLIPFLKIFHQKKIWAFALNALISLLAIIIGSLDNVAPIVSIFFLALYGGINAACFLLDWLGSPNWRPTWKYFHKLTALSGLILCVCIMIMTSWYFAIITVILGGALYAYIDRRTKERDWGDGIVGMRAERARDALLKLDKYKTHVKNWRPKYLALGSVDEKGEISSTGVLNLLNQLRKGTGLAIYGCVVRGEYNEQNFKVAKMKEKQLDEYLSKNKLHVFSKVVLTNDVENGIIYLIQSAGLGGLEPNTVLLSWPDEWEHDLLRIKKFVHIINSAHTYGHVITVLKPEDAFTGNTKHRGTIDIWSFYYAKGMLLLIGHLLKQSKNWSKCKVRLFVVTTLDRSEHDNLKKVVREMLEKYRLLLSIQIEIVKLSPEEVEPFSYNMEKELKDEDKVIQQVALENKYEDQKIQNLMKLTNYQRIEEDRVKKMIEMRGGDTHIYTNGSEDSYPFEKQAISINRKILEMSADSSLVVTNLPYKSNEQSSKDFLMFCNKFTENLKRVLLIRNTGKEVIVAMI</sequence>
<proteinExistence type="inferred from homology"/>
<evidence type="ECO:0000256" key="4">
    <source>
        <dbReference type="ARBA" id="ARBA00022692"/>
    </source>
</evidence>
<dbReference type="FunFam" id="1.20.1740.10:FF:000013">
    <property type="entry name" value="Solute carrier family 12 member"/>
    <property type="match status" value="1"/>
</dbReference>
<evidence type="ECO:0000313" key="11">
    <source>
        <dbReference type="EMBL" id="CAI2382854.1"/>
    </source>
</evidence>
<dbReference type="Proteomes" id="UP001295684">
    <property type="component" value="Unassembled WGS sequence"/>
</dbReference>
<feature type="transmembrane region" description="Helical" evidence="8">
    <location>
        <begin position="277"/>
        <end position="296"/>
    </location>
</feature>
<comment type="caution">
    <text evidence="11">The sequence shown here is derived from an EMBL/GenBank/DDBJ whole genome shotgun (WGS) entry which is preliminary data.</text>
</comment>
<evidence type="ECO:0000256" key="5">
    <source>
        <dbReference type="ARBA" id="ARBA00022989"/>
    </source>
</evidence>
<dbReference type="PANTHER" id="PTHR11827">
    <property type="entry name" value="SOLUTE CARRIER FAMILY 12, CATION COTRANSPORTERS"/>
    <property type="match status" value="1"/>
</dbReference>
<comment type="subcellular location">
    <subcellularLocation>
        <location evidence="1">Membrane</location>
        <topology evidence="1">Multi-pass membrane protein</topology>
    </subcellularLocation>
</comment>
<feature type="transmembrane region" description="Helical" evidence="8">
    <location>
        <begin position="132"/>
        <end position="152"/>
    </location>
</feature>
<dbReference type="PANTHER" id="PTHR11827:SF72">
    <property type="entry name" value="GH08340P"/>
    <property type="match status" value="1"/>
</dbReference>
<dbReference type="Pfam" id="PF00324">
    <property type="entry name" value="AA_permease"/>
    <property type="match status" value="1"/>
</dbReference>
<comment type="similarity">
    <text evidence="2">Belongs to the SLC12A transporter family.</text>
</comment>
<feature type="transmembrane region" description="Helical" evidence="8">
    <location>
        <begin position="329"/>
        <end position="346"/>
    </location>
</feature>
<evidence type="ECO:0000256" key="6">
    <source>
        <dbReference type="ARBA" id="ARBA00023136"/>
    </source>
</evidence>
<dbReference type="InterPro" id="IPR004842">
    <property type="entry name" value="SLC12A_fam"/>
</dbReference>
<feature type="compositionally biased region" description="Acidic residues" evidence="7">
    <location>
        <begin position="108"/>
        <end position="119"/>
    </location>
</feature>
<feature type="transmembrane region" description="Helical" evidence="8">
    <location>
        <begin position="522"/>
        <end position="551"/>
    </location>
</feature>
<feature type="transmembrane region" description="Helical" evidence="8">
    <location>
        <begin position="479"/>
        <end position="501"/>
    </location>
</feature>
<keyword evidence="6 8" id="KW-0472">Membrane</keyword>
<feature type="domain" description="Amino acid permease/ SLC12A" evidence="9">
    <location>
        <begin position="134"/>
        <end position="594"/>
    </location>
</feature>
<keyword evidence="12" id="KW-1185">Reference proteome</keyword>
<feature type="region of interest" description="Disordered" evidence="7">
    <location>
        <begin position="1"/>
        <end position="61"/>
    </location>
</feature>
<dbReference type="Gene3D" id="1.20.1740.10">
    <property type="entry name" value="Amino acid/polyamine transporter I"/>
    <property type="match status" value="1"/>
</dbReference>
<keyword evidence="3" id="KW-0813">Transport</keyword>
<evidence type="ECO:0000259" key="9">
    <source>
        <dbReference type="Pfam" id="PF00324"/>
    </source>
</evidence>
<dbReference type="AlphaFoldDB" id="A0AAD1Y1I9"/>
<feature type="transmembrane region" description="Helical" evidence="8">
    <location>
        <begin position="366"/>
        <end position="386"/>
    </location>
</feature>
<evidence type="ECO:0000256" key="7">
    <source>
        <dbReference type="SAM" id="MobiDB-lite"/>
    </source>
</evidence>
<feature type="region of interest" description="Disordered" evidence="7">
    <location>
        <begin position="82"/>
        <end position="124"/>
    </location>
</feature>
<name>A0AAD1Y1I9_EUPCR</name>
<evidence type="ECO:0000256" key="2">
    <source>
        <dbReference type="ARBA" id="ARBA00010593"/>
    </source>
</evidence>
<dbReference type="EMBL" id="CAMPGE010025057">
    <property type="protein sequence ID" value="CAI2382854.1"/>
    <property type="molecule type" value="Genomic_DNA"/>
</dbReference>